<organism evidence="2 3">
    <name type="scientific">Corynebacterium cystitidis DSM 20524</name>
    <dbReference type="NCBI Taxonomy" id="1121357"/>
    <lineage>
        <taxon>Bacteria</taxon>
        <taxon>Bacillati</taxon>
        <taxon>Actinomycetota</taxon>
        <taxon>Actinomycetes</taxon>
        <taxon>Mycobacteriales</taxon>
        <taxon>Corynebacteriaceae</taxon>
        <taxon>Corynebacterium</taxon>
    </lineage>
</organism>
<keyword evidence="3" id="KW-1185">Reference proteome</keyword>
<dbReference type="EMBL" id="FOGQ01000002">
    <property type="protein sequence ID" value="SER69815.1"/>
    <property type="molecule type" value="Genomic_DNA"/>
</dbReference>
<evidence type="ECO:0000313" key="2">
    <source>
        <dbReference type="EMBL" id="SER69815.1"/>
    </source>
</evidence>
<dbReference type="Proteomes" id="UP000198929">
    <property type="component" value="Unassembled WGS sequence"/>
</dbReference>
<protein>
    <recommendedName>
        <fullName evidence="4">Glycosyl hydrolases family 16</fullName>
    </recommendedName>
</protein>
<reference evidence="3" key="1">
    <citation type="submission" date="2016-10" db="EMBL/GenBank/DDBJ databases">
        <authorList>
            <person name="Varghese N."/>
            <person name="Submissions S."/>
        </authorList>
    </citation>
    <scope>NUCLEOTIDE SEQUENCE [LARGE SCALE GENOMIC DNA]</scope>
    <source>
        <strain evidence="3">DSM 20524</strain>
    </source>
</reference>
<name>A0A1H9RBB1_9CORY</name>
<evidence type="ECO:0008006" key="4">
    <source>
        <dbReference type="Google" id="ProtNLM"/>
    </source>
</evidence>
<accession>A0A1H9RBB1</accession>
<proteinExistence type="predicted"/>
<dbReference type="AlphaFoldDB" id="A0A1H9RBB1"/>
<evidence type="ECO:0000256" key="1">
    <source>
        <dbReference type="SAM" id="MobiDB-lite"/>
    </source>
</evidence>
<feature type="compositionally biased region" description="Low complexity" evidence="1">
    <location>
        <begin position="334"/>
        <end position="358"/>
    </location>
</feature>
<sequence>MFRATLSSQPPVSSHNFEERIRRKNTVKNFKLSAKGLTIALATTFLVTPVAAGEHGEAPHYLHEGRFSSTYNLDTLEWAGEKWAVRGTDDTFIEVDGPQAPHPHTGRGEWVDGTHISKNGDLVLSNQGIDGGVEIISEQSMGYGTYTFEYSADFANYHPNTVLGIFTYDWADAVLPGHETKAGFTENDFIEISRWGEPTDTPVRAGATVYSDTTGTPTHLEHFNVPEGTQRLTTTAIWQPSSLQVITQDSTGKVMSNDITTRGLPKSRTEQLHINLWTNSAQGGAETATGDTVTLHDFSFTPHSTTSYGYKIFAQIKDRIMALLDLRLEPNPTSEGWLSSGRWRSSESSSSTITLSSK</sequence>
<feature type="region of interest" description="Disordered" evidence="1">
    <location>
        <begin position="333"/>
        <end position="358"/>
    </location>
</feature>
<gene>
    <name evidence="2" type="ORF">SAMN05661109_00831</name>
</gene>
<evidence type="ECO:0000313" key="3">
    <source>
        <dbReference type="Proteomes" id="UP000198929"/>
    </source>
</evidence>